<dbReference type="RefSeq" id="XP_009221924.1">
    <property type="nucleotide sequence ID" value="XM_009223660.1"/>
</dbReference>
<dbReference type="Proteomes" id="UP000006039">
    <property type="component" value="Unassembled WGS sequence"/>
</dbReference>
<evidence type="ECO:0000313" key="3">
    <source>
        <dbReference type="Proteomes" id="UP000006039"/>
    </source>
</evidence>
<gene>
    <name evidence="2" type="primary">20346307</name>
    <name evidence="1" type="ORF">GGTG_05849</name>
</gene>
<reference evidence="2" key="5">
    <citation type="submission" date="2018-04" db="UniProtKB">
        <authorList>
            <consortium name="EnsemblFungi"/>
        </authorList>
    </citation>
    <scope>IDENTIFICATION</scope>
    <source>
        <strain evidence="2">R3-111a-1</strain>
    </source>
</reference>
<dbReference type="HOGENOM" id="CLU_1917200_0_0_1"/>
<organism evidence="1">
    <name type="scientific">Gaeumannomyces tritici (strain R3-111a-1)</name>
    <name type="common">Wheat and barley take-all root rot fungus</name>
    <name type="synonym">Gaeumannomyces graminis var. tritici</name>
    <dbReference type="NCBI Taxonomy" id="644352"/>
    <lineage>
        <taxon>Eukaryota</taxon>
        <taxon>Fungi</taxon>
        <taxon>Dikarya</taxon>
        <taxon>Ascomycota</taxon>
        <taxon>Pezizomycotina</taxon>
        <taxon>Sordariomycetes</taxon>
        <taxon>Sordariomycetidae</taxon>
        <taxon>Magnaporthales</taxon>
        <taxon>Magnaporthaceae</taxon>
        <taxon>Gaeumannomyces</taxon>
    </lineage>
</organism>
<dbReference type="EnsemblFungi" id="EJT75924">
    <property type="protein sequence ID" value="EJT75924"/>
    <property type="gene ID" value="GGTG_05849"/>
</dbReference>
<evidence type="ECO:0000313" key="2">
    <source>
        <dbReference type="EnsemblFungi" id="EJT75924"/>
    </source>
</evidence>
<reference evidence="3" key="1">
    <citation type="submission" date="2010-07" db="EMBL/GenBank/DDBJ databases">
        <title>The genome sequence of Gaeumannomyces graminis var. tritici strain R3-111a-1.</title>
        <authorList>
            <consortium name="The Broad Institute Genome Sequencing Platform"/>
            <person name="Ma L.-J."/>
            <person name="Dead R."/>
            <person name="Young S."/>
            <person name="Zeng Q."/>
            <person name="Koehrsen M."/>
            <person name="Alvarado L."/>
            <person name="Berlin A."/>
            <person name="Chapman S.B."/>
            <person name="Chen Z."/>
            <person name="Freedman E."/>
            <person name="Gellesch M."/>
            <person name="Goldberg J."/>
            <person name="Griggs A."/>
            <person name="Gujja S."/>
            <person name="Heilman E.R."/>
            <person name="Heiman D."/>
            <person name="Hepburn T."/>
            <person name="Howarth C."/>
            <person name="Jen D."/>
            <person name="Larson L."/>
            <person name="Mehta T."/>
            <person name="Neiman D."/>
            <person name="Pearson M."/>
            <person name="Roberts A."/>
            <person name="Saif S."/>
            <person name="Shea T."/>
            <person name="Shenoy N."/>
            <person name="Sisk P."/>
            <person name="Stolte C."/>
            <person name="Sykes S."/>
            <person name="Walk T."/>
            <person name="White J."/>
            <person name="Yandava C."/>
            <person name="Haas B."/>
            <person name="Nusbaum C."/>
            <person name="Birren B."/>
        </authorList>
    </citation>
    <scope>NUCLEOTIDE SEQUENCE [LARGE SCALE GENOMIC DNA]</scope>
    <source>
        <strain evidence="3">R3-111a-1</strain>
    </source>
</reference>
<dbReference type="GeneID" id="20346307"/>
<proteinExistence type="predicted"/>
<sequence length="132" mass="14302">MPLPATALESFDHSDIAHSRHEHPGADQSLVQVYHDAGKGTPRPQPCGHRSNQTPVIMYPLRRSAKRQPGEVWSSAVVAARNADAQPTHDGAPGGTGAQIPIPHYPSHRKIGWYGESAYISNGQIATRTDRP</sequence>
<name>J3NX42_GAET3</name>
<accession>J3NX42</accession>
<protein>
    <submittedName>
        <fullName evidence="1 2">Uncharacterized protein</fullName>
    </submittedName>
</protein>
<dbReference type="VEuPathDB" id="FungiDB:GGTG_05849"/>
<dbReference type="AlphaFoldDB" id="J3NX42"/>
<reference evidence="1" key="2">
    <citation type="submission" date="2010-07" db="EMBL/GenBank/DDBJ databases">
        <authorList>
            <consortium name="The Broad Institute Genome Sequencing Platform"/>
            <consortium name="Broad Institute Genome Sequencing Center for Infectious Disease"/>
            <person name="Ma L.-J."/>
            <person name="Dead R."/>
            <person name="Young S."/>
            <person name="Zeng Q."/>
            <person name="Koehrsen M."/>
            <person name="Alvarado L."/>
            <person name="Berlin A."/>
            <person name="Chapman S.B."/>
            <person name="Chen Z."/>
            <person name="Freedman E."/>
            <person name="Gellesch M."/>
            <person name="Goldberg J."/>
            <person name="Griggs A."/>
            <person name="Gujja S."/>
            <person name="Heilman E.R."/>
            <person name="Heiman D."/>
            <person name="Hepburn T."/>
            <person name="Howarth C."/>
            <person name="Jen D."/>
            <person name="Larson L."/>
            <person name="Mehta T."/>
            <person name="Neiman D."/>
            <person name="Pearson M."/>
            <person name="Roberts A."/>
            <person name="Saif S."/>
            <person name="Shea T."/>
            <person name="Shenoy N."/>
            <person name="Sisk P."/>
            <person name="Stolte C."/>
            <person name="Sykes S."/>
            <person name="Walk T."/>
            <person name="White J."/>
            <person name="Yandava C."/>
            <person name="Haas B."/>
            <person name="Nusbaum C."/>
            <person name="Birren B."/>
        </authorList>
    </citation>
    <scope>NUCLEOTIDE SEQUENCE</scope>
    <source>
        <strain evidence="1">R3-111a-1</strain>
    </source>
</reference>
<keyword evidence="3" id="KW-1185">Reference proteome</keyword>
<reference evidence="1" key="3">
    <citation type="submission" date="2010-09" db="EMBL/GenBank/DDBJ databases">
        <title>Annotation of Gaeumannomyces graminis var. tritici R3-111a-1.</title>
        <authorList>
            <consortium name="The Broad Institute Genome Sequencing Platform"/>
            <person name="Ma L.-J."/>
            <person name="Dead R."/>
            <person name="Young S.K."/>
            <person name="Zeng Q."/>
            <person name="Gargeya S."/>
            <person name="Fitzgerald M."/>
            <person name="Haas B."/>
            <person name="Abouelleil A."/>
            <person name="Alvarado L."/>
            <person name="Arachchi H.M."/>
            <person name="Berlin A."/>
            <person name="Brown A."/>
            <person name="Chapman S.B."/>
            <person name="Chen Z."/>
            <person name="Dunbar C."/>
            <person name="Freedman E."/>
            <person name="Gearin G."/>
            <person name="Gellesch M."/>
            <person name="Goldberg J."/>
            <person name="Griggs A."/>
            <person name="Gujja S."/>
            <person name="Heiman D."/>
            <person name="Howarth C."/>
            <person name="Larson L."/>
            <person name="Lui A."/>
            <person name="MacDonald P.J.P."/>
            <person name="Mehta T."/>
            <person name="Montmayeur A."/>
            <person name="Murphy C."/>
            <person name="Neiman D."/>
            <person name="Pearson M."/>
            <person name="Priest M."/>
            <person name="Roberts A."/>
            <person name="Saif S."/>
            <person name="Shea T."/>
            <person name="Shenoy N."/>
            <person name="Sisk P."/>
            <person name="Stolte C."/>
            <person name="Sykes S."/>
            <person name="Yandava C."/>
            <person name="Wortman J."/>
            <person name="Nusbaum C."/>
            <person name="Birren B."/>
        </authorList>
    </citation>
    <scope>NUCLEOTIDE SEQUENCE</scope>
    <source>
        <strain evidence="1">R3-111a-1</strain>
    </source>
</reference>
<reference evidence="2" key="4">
    <citation type="journal article" date="2015" name="G3 (Bethesda)">
        <title>Genome sequences of three phytopathogenic species of the Magnaporthaceae family of fungi.</title>
        <authorList>
            <person name="Okagaki L.H."/>
            <person name="Nunes C.C."/>
            <person name="Sailsbery J."/>
            <person name="Clay B."/>
            <person name="Brown D."/>
            <person name="John T."/>
            <person name="Oh Y."/>
            <person name="Young N."/>
            <person name="Fitzgerald M."/>
            <person name="Haas B.J."/>
            <person name="Zeng Q."/>
            <person name="Young S."/>
            <person name="Adiconis X."/>
            <person name="Fan L."/>
            <person name="Levin J.Z."/>
            <person name="Mitchell T.K."/>
            <person name="Okubara P.A."/>
            <person name="Farman M.L."/>
            <person name="Kohn L.M."/>
            <person name="Birren B."/>
            <person name="Ma L.-J."/>
            <person name="Dean R.A."/>
        </authorList>
    </citation>
    <scope>NUCLEOTIDE SEQUENCE</scope>
    <source>
        <strain evidence="2">R3-111a-1</strain>
    </source>
</reference>
<evidence type="ECO:0000313" key="1">
    <source>
        <dbReference type="EMBL" id="EJT75924.1"/>
    </source>
</evidence>
<dbReference type="EMBL" id="GL385397">
    <property type="protein sequence ID" value="EJT75924.1"/>
    <property type="molecule type" value="Genomic_DNA"/>
</dbReference>